<feature type="compositionally biased region" description="Low complexity" evidence="4">
    <location>
        <begin position="1119"/>
        <end position="1150"/>
    </location>
</feature>
<feature type="region of interest" description="Disordered" evidence="4">
    <location>
        <begin position="1097"/>
        <end position="1308"/>
    </location>
</feature>
<protein>
    <submittedName>
        <fullName evidence="7">Forkhead domain containing protein</fullName>
    </submittedName>
</protein>
<feature type="compositionally biased region" description="Low complexity" evidence="4">
    <location>
        <begin position="736"/>
        <end position="753"/>
    </location>
</feature>
<evidence type="ECO:0000256" key="3">
    <source>
        <dbReference type="PROSITE-ProRule" id="PRU00089"/>
    </source>
</evidence>
<name>S3CDV9_OPHP1</name>
<dbReference type="Proteomes" id="UP000016923">
    <property type="component" value="Unassembled WGS sequence"/>
</dbReference>
<keyword evidence="1 3" id="KW-0238">DNA-binding</keyword>
<dbReference type="GO" id="GO:0043565">
    <property type="term" value="F:sequence-specific DNA binding"/>
    <property type="evidence" value="ECO:0007669"/>
    <property type="project" value="InterPro"/>
</dbReference>
<dbReference type="eggNOG" id="KOG2294">
    <property type="taxonomic scope" value="Eukaryota"/>
</dbReference>
<feature type="compositionally biased region" description="Low complexity" evidence="4">
    <location>
        <begin position="224"/>
        <end position="236"/>
    </location>
</feature>
<proteinExistence type="predicted"/>
<dbReference type="PROSITE" id="PS50006">
    <property type="entry name" value="FHA_DOMAIN"/>
    <property type="match status" value="1"/>
</dbReference>
<organism evidence="7 8">
    <name type="scientific">Ophiostoma piceae (strain UAMH 11346)</name>
    <name type="common">Sap stain fungus</name>
    <dbReference type="NCBI Taxonomy" id="1262450"/>
    <lineage>
        <taxon>Eukaryota</taxon>
        <taxon>Fungi</taxon>
        <taxon>Dikarya</taxon>
        <taxon>Ascomycota</taxon>
        <taxon>Pezizomycotina</taxon>
        <taxon>Sordariomycetes</taxon>
        <taxon>Sordariomycetidae</taxon>
        <taxon>Ophiostomatales</taxon>
        <taxon>Ophiostomataceae</taxon>
        <taxon>Ophiostoma</taxon>
    </lineage>
</organism>
<evidence type="ECO:0000313" key="8">
    <source>
        <dbReference type="Proteomes" id="UP000016923"/>
    </source>
</evidence>
<evidence type="ECO:0000256" key="2">
    <source>
        <dbReference type="ARBA" id="ARBA00023242"/>
    </source>
</evidence>
<dbReference type="SMART" id="SM00339">
    <property type="entry name" value="FH"/>
    <property type="match status" value="1"/>
</dbReference>
<dbReference type="GO" id="GO:0005634">
    <property type="term" value="C:nucleus"/>
    <property type="evidence" value="ECO:0007669"/>
    <property type="project" value="UniProtKB-SubCell"/>
</dbReference>
<feature type="domain" description="FHA" evidence="5">
    <location>
        <begin position="316"/>
        <end position="369"/>
    </location>
</feature>
<feature type="region of interest" description="Disordered" evidence="4">
    <location>
        <begin position="1"/>
        <end position="56"/>
    </location>
</feature>
<dbReference type="InterPro" id="IPR008984">
    <property type="entry name" value="SMAD_FHA_dom_sf"/>
</dbReference>
<dbReference type="Pfam" id="PF00498">
    <property type="entry name" value="FHA"/>
    <property type="match status" value="1"/>
</dbReference>
<dbReference type="PANTHER" id="PTHR21712:SF29">
    <property type="entry name" value="PRE-RRNA-PROCESSING PROTEIN FHL1"/>
    <property type="match status" value="1"/>
</dbReference>
<dbReference type="VEuPathDB" id="FungiDB:F503_05286"/>
<feature type="region of interest" description="Disordered" evidence="4">
    <location>
        <begin position="430"/>
        <end position="466"/>
    </location>
</feature>
<dbReference type="OrthoDB" id="5402974at2759"/>
<dbReference type="PROSITE" id="PS50039">
    <property type="entry name" value="FORK_HEAD_3"/>
    <property type="match status" value="1"/>
</dbReference>
<dbReference type="Pfam" id="PF00250">
    <property type="entry name" value="Forkhead"/>
    <property type="match status" value="1"/>
</dbReference>
<dbReference type="InterPro" id="IPR045178">
    <property type="entry name" value="Fhl1/FHA1"/>
</dbReference>
<keyword evidence="2 3" id="KW-0539">Nucleus</keyword>
<feature type="domain" description="Fork-head" evidence="6">
    <location>
        <begin position="1020"/>
        <end position="1082"/>
    </location>
</feature>
<feature type="region of interest" description="Disordered" evidence="4">
    <location>
        <begin position="958"/>
        <end position="1002"/>
    </location>
</feature>
<feature type="compositionally biased region" description="Low complexity" evidence="4">
    <location>
        <begin position="1167"/>
        <end position="1178"/>
    </location>
</feature>
<evidence type="ECO:0000259" key="5">
    <source>
        <dbReference type="PROSITE" id="PS50006"/>
    </source>
</evidence>
<dbReference type="InterPro" id="IPR036390">
    <property type="entry name" value="WH_DNA-bd_sf"/>
</dbReference>
<dbReference type="InterPro" id="IPR036388">
    <property type="entry name" value="WH-like_DNA-bd_sf"/>
</dbReference>
<feature type="compositionally biased region" description="Basic residues" evidence="4">
    <location>
        <begin position="889"/>
        <end position="899"/>
    </location>
</feature>
<feature type="compositionally biased region" description="Pro residues" evidence="4">
    <location>
        <begin position="1193"/>
        <end position="1204"/>
    </location>
</feature>
<dbReference type="InterPro" id="IPR000253">
    <property type="entry name" value="FHA_dom"/>
</dbReference>
<feature type="region of interest" description="Disordered" evidence="4">
    <location>
        <begin position="729"/>
        <end position="762"/>
    </location>
</feature>
<dbReference type="SUPFAM" id="SSF46785">
    <property type="entry name" value="Winged helix' DNA-binding domain"/>
    <property type="match status" value="1"/>
</dbReference>
<comment type="subcellular location">
    <subcellularLocation>
        <location evidence="3">Nucleus</location>
    </subcellularLocation>
</comment>
<evidence type="ECO:0000313" key="7">
    <source>
        <dbReference type="EMBL" id="EPE10191.1"/>
    </source>
</evidence>
<dbReference type="HOGENOM" id="CLU_250572_0_0_1"/>
<evidence type="ECO:0000256" key="4">
    <source>
        <dbReference type="SAM" id="MobiDB-lite"/>
    </source>
</evidence>
<feature type="region of interest" description="Disordered" evidence="4">
    <location>
        <begin position="171"/>
        <end position="286"/>
    </location>
</feature>
<evidence type="ECO:0000259" key="6">
    <source>
        <dbReference type="PROSITE" id="PS50039"/>
    </source>
</evidence>
<feature type="compositionally biased region" description="Low complexity" evidence="4">
    <location>
        <begin position="246"/>
        <end position="269"/>
    </location>
</feature>
<keyword evidence="8" id="KW-1185">Reference proteome</keyword>
<dbReference type="CDD" id="cd00059">
    <property type="entry name" value="FH_FOX"/>
    <property type="match status" value="1"/>
</dbReference>
<dbReference type="EMBL" id="KE148146">
    <property type="protein sequence ID" value="EPE10191.1"/>
    <property type="molecule type" value="Genomic_DNA"/>
</dbReference>
<dbReference type="PANTHER" id="PTHR21712">
    <property type="entry name" value="PRE-RRNA-PROCESSING PROTEIN FHL1"/>
    <property type="match status" value="1"/>
</dbReference>
<dbReference type="GO" id="GO:0060962">
    <property type="term" value="P:regulation of ribosomal protein gene transcription by RNA polymerase II"/>
    <property type="evidence" value="ECO:0007669"/>
    <property type="project" value="InterPro"/>
</dbReference>
<dbReference type="PRINTS" id="PR00053">
    <property type="entry name" value="FORKHEAD"/>
</dbReference>
<dbReference type="SUPFAM" id="SSF49879">
    <property type="entry name" value="SMAD/FHA domain"/>
    <property type="match status" value="1"/>
</dbReference>
<feature type="compositionally biased region" description="Low complexity" evidence="4">
    <location>
        <begin position="1254"/>
        <end position="1293"/>
    </location>
</feature>
<dbReference type="Gene3D" id="1.10.10.10">
    <property type="entry name" value="Winged helix-like DNA-binding domain superfamily/Winged helix DNA-binding domain"/>
    <property type="match status" value="1"/>
</dbReference>
<sequence>MATMMAGLAGPVAPRLEDPPIMPQANPAADGNASDSVESYESDAANNPHHRGKAIGAMEPGSTFALDSFARLVFEDGTFHMNSFEVVIGRDMAALRQARALKKARDAAQEAHALREGFVPDGSNGLSGANAFADPSSNNLQIFAGGIHQIPGFGSFDDLGEFSAPVGRAEQLAEDADRPQYSQSYYSEKGGFLGPSGPATWQGDTKPPSATSDSNSVSGGVGGSASASAAAATAGSTGAGTGGVSGAASGTGEKASGSAGADQQGAIGDNQKRPETPHQGQNASDHLIPHREYISHTPDAAAVNAIQHMPRPTQSVFVGIHCPGDLDQMISNTQAISRIHMKIKFNSKLGVFQAHPIHNNGFFIDDVHYNVKPVTLRSGDVVQIKDIMFKFFISGTQLGLSGSPEYDMKVGLKPLRKPKKVKGNKQMSFVFEDRHGDSGDARDTTSDDQAKADGSDSENDLLKKREERDIPVSVSLGESLPWTSLAGDAASINNTQPFAQPSQVLMAAANLAAAGGTLESLEMPQMPHMPQDLAPNESLLSSGGVSLAPALTMPLPSGASIAPSAIMGGPTSPAGMPMTSGDATAAAATSALATNMYTTPSVEMQMTGMENETNENMMHTQGTPAPKKPAQDSPEFQEMIAKSMEIMQRYVKKSTEDVAEKKRGPGRPPKLGLFSVREMRQILEYPNITPEERQHVQATIQAHDPSSHEGGDNMVESMLLEHLTAELAGDPGYSGSGNAASANNNNSGSNGANVEGSTGTAGLDTTMYEQHAQAQNLQHAGAQTAGANNQMDDSGQMLKYLTTFGEEQSHALQGVPGGSRTDGGVVYGGVNQTQGGADGHMGGGTMEMGADGVNMNMPLGMMPPTPTQANAGLMSMPGTPGVADDGTPIKRKVGRPRKHPLPEGAEDRNGDKRKYKHRKSRDEDGMGDDGLGIANSIEGDGSYIGDGGMVVGGGGGAAGSVTGDGRQGSSSTIGRARANSGAGRSNSQEKTSEKDKRMDRHKTPPLFLNREDYTEEQVAKPGKNYSILIDEILREAEPCGLTLRQIYKRIQIKYPYFYFSVETKGWESSVRHNLIGNDAFYKPKNSNLWYRTGAQHGQHPLLPQLPQQPPPLQPTAFSQQQQQQQIAANAARPQFPAQQPQLGQQAQQQPRISPAGGATGASTNPIALAQQQRLAQSATPSGHAAGTSTLIAPGPPRLAQPPLQPQQAPQQTQQQQQQASQMPGQGPPGSYRGPGAPVAGAIPQNRVPMAGQNQSQQVAPAAPAGQAATAAQPSSAAAAASAGSGTVSGAPPGAQGGTSSGSATPAPAARRAVSANLIHLVEHFKSQVMQQASELIEDTEETVMIVVNRGLGLSEMTVPGNQKIDDVLSEVFQQAKKKMGQALDPELLKELHAFKKEFKTIMSPVMDSDRSERLVLSAIDQVLGFTSRSMMHPSTETERQEMDKAETLLVNEADRVVKAYEKRL</sequence>
<feature type="DNA-binding region" description="Fork-head" evidence="3">
    <location>
        <begin position="1020"/>
        <end position="1082"/>
    </location>
</feature>
<dbReference type="InterPro" id="IPR001766">
    <property type="entry name" value="Fork_head_dom"/>
</dbReference>
<accession>S3CDV9</accession>
<feature type="compositionally biased region" description="Low complexity" evidence="4">
    <location>
        <begin position="1205"/>
        <end position="1224"/>
    </location>
</feature>
<reference evidence="7 8" key="1">
    <citation type="journal article" date="2013" name="BMC Genomics">
        <title>The genome and transcriptome of the pine saprophyte Ophiostoma piceae, and a comparison with the bark beetle-associated pine pathogen Grosmannia clavigera.</title>
        <authorList>
            <person name="Haridas S."/>
            <person name="Wang Y."/>
            <person name="Lim L."/>
            <person name="Massoumi Alamouti S."/>
            <person name="Jackman S."/>
            <person name="Docking R."/>
            <person name="Robertson G."/>
            <person name="Birol I."/>
            <person name="Bohlmann J."/>
            <person name="Breuil C."/>
        </authorList>
    </citation>
    <scope>NUCLEOTIDE SEQUENCE [LARGE SCALE GENOMIC DNA]</scope>
    <source>
        <strain evidence="7 8">UAMH 11346</strain>
    </source>
</reference>
<evidence type="ECO:0000256" key="1">
    <source>
        <dbReference type="ARBA" id="ARBA00023125"/>
    </source>
</evidence>
<feature type="region of interest" description="Disordered" evidence="4">
    <location>
        <begin position="873"/>
        <end position="933"/>
    </location>
</feature>
<feature type="compositionally biased region" description="Basic and acidic residues" evidence="4">
    <location>
        <begin position="990"/>
        <end position="1002"/>
    </location>
</feature>
<dbReference type="STRING" id="1262450.S3CDV9"/>
<gene>
    <name evidence="7" type="ORF">F503_05286</name>
</gene>
<dbReference type="GO" id="GO:0003700">
    <property type="term" value="F:DNA-binding transcription factor activity"/>
    <property type="evidence" value="ECO:0007669"/>
    <property type="project" value="InterPro"/>
</dbReference>
<feature type="compositionally biased region" description="Basic and acidic residues" evidence="4">
    <location>
        <begin position="431"/>
        <end position="466"/>
    </location>
</feature>